<evidence type="ECO:0000256" key="1">
    <source>
        <dbReference type="SAM" id="Phobius"/>
    </source>
</evidence>
<feature type="transmembrane region" description="Helical" evidence="1">
    <location>
        <begin position="6"/>
        <end position="23"/>
    </location>
</feature>
<sequence>MKKTIILTTIILISFLLFLDFYTKLIEQKYESKEIALQMSKDYLENNINSLITKLELYKFYKNKDANKVAIMNGINKKNIKYTIIFKVNLFDKNDKTEKIYIFLDKYYNLLKIKY</sequence>
<dbReference type="KEGG" id="ocy:OSSY52_17790"/>
<dbReference type="RefSeq" id="WP_190614304.1">
    <property type="nucleotide sequence ID" value="NZ_AP018712.1"/>
</dbReference>
<evidence type="ECO:0000313" key="2">
    <source>
        <dbReference type="EMBL" id="BBE31638.1"/>
    </source>
</evidence>
<keyword evidence="3" id="KW-1185">Reference proteome</keyword>
<keyword evidence="1" id="KW-1133">Transmembrane helix</keyword>
<proteinExistence type="predicted"/>
<dbReference type="AlphaFoldDB" id="A0A7G1G507"/>
<organism evidence="2 3">
    <name type="scientific">Tepiditoga spiralis</name>
    <dbReference type="NCBI Taxonomy" id="2108365"/>
    <lineage>
        <taxon>Bacteria</taxon>
        <taxon>Thermotogati</taxon>
        <taxon>Thermotogota</taxon>
        <taxon>Thermotogae</taxon>
        <taxon>Petrotogales</taxon>
        <taxon>Petrotogaceae</taxon>
        <taxon>Tepiditoga</taxon>
    </lineage>
</organism>
<name>A0A7G1G507_9BACT</name>
<accession>A0A7G1G507</accession>
<gene>
    <name evidence="2" type="ORF">OSSY52_17790</name>
</gene>
<dbReference type="EMBL" id="AP018712">
    <property type="protein sequence ID" value="BBE31638.1"/>
    <property type="molecule type" value="Genomic_DNA"/>
</dbReference>
<dbReference type="InParanoid" id="A0A7G1G507"/>
<protein>
    <submittedName>
        <fullName evidence="2">Uncharacterized protein</fullName>
    </submittedName>
</protein>
<evidence type="ECO:0000313" key="3">
    <source>
        <dbReference type="Proteomes" id="UP000516361"/>
    </source>
</evidence>
<keyword evidence="1" id="KW-0472">Membrane</keyword>
<dbReference type="Proteomes" id="UP000516361">
    <property type="component" value="Chromosome"/>
</dbReference>
<reference evidence="2 3" key="1">
    <citation type="submission" date="2018-06" db="EMBL/GenBank/DDBJ databases">
        <title>Genome sequencing of Oceanotoga sp. sy52.</title>
        <authorList>
            <person name="Mori K."/>
        </authorList>
    </citation>
    <scope>NUCLEOTIDE SEQUENCE [LARGE SCALE GENOMIC DNA]</scope>
    <source>
        <strain evidence="3">sy52</strain>
    </source>
</reference>
<keyword evidence="1" id="KW-0812">Transmembrane</keyword>